<keyword evidence="3" id="KW-1185">Reference proteome</keyword>
<accession>A0ABD0RBF5</accession>
<proteinExistence type="predicted"/>
<feature type="non-terminal residue" evidence="2">
    <location>
        <position position="90"/>
    </location>
</feature>
<dbReference type="EMBL" id="JAMKFB020000004">
    <property type="protein sequence ID" value="KAL0195862.1"/>
    <property type="molecule type" value="Genomic_DNA"/>
</dbReference>
<evidence type="ECO:0000313" key="3">
    <source>
        <dbReference type="Proteomes" id="UP001529510"/>
    </source>
</evidence>
<organism evidence="2 3">
    <name type="scientific">Cirrhinus mrigala</name>
    <name type="common">Mrigala</name>
    <dbReference type="NCBI Taxonomy" id="683832"/>
    <lineage>
        <taxon>Eukaryota</taxon>
        <taxon>Metazoa</taxon>
        <taxon>Chordata</taxon>
        <taxon>Craniata</taxon>
        <taxon>Vertebrata</taxon>
        <taxon>Euteleostomi</taxon>
        <taxon>Actinopterygii</taxon>
        <taxon>Neopterygii</taxon>
        <taxon>Teleostei</taxon>
        <taxon>Ostariophysi</taxon>
        <taxon>Cypriniformes</taxon>
        <taxon>Cyprinidae</taxon>
        <taxon>Labeoninae</taxon>
        <taxon>Labeonini</taxon>
        <taxon>Cirrhinus</taxon>
    </lineage>
</organism>
<comment type="caution">
    <text evidence="2">The sequence shown here is derived from an EMBL/GenBank/DDBJ whole genome shotgun (WGS) entry which is preliminary data.</text>
</comment>
<reference evidence="2 3" key="1">
    <citation type="submission" date="2024-05" db="EMBL/GenBank/DDBJ databases">
        <title>Genome sequencing and assembly of Indian major carp, Cirrhinus mrigala (Hamilton, 1822).</title>
        <authorList>
            <person name="Mohindra V."/>
            <person name="Chowdhury L.M."/>
            <person name="Lal K."/>
            <person name="Jena J.K."/>
        </authorList>
    </citation>
    <scope>NUCLEOTIDE SEQUENCE [LARGE SCALE GENOMIC DNA]</scope>
    <source>
        <strain evidence="2">CM1030</strain>
        <tissue evidence="2">Blood</tissue>
    </source>
</reference>
<gene>
    <name evidence="2" type="ORF">M9458_009434</name>
</gene>
<protein>
    <submittedName>
        <fullName evidence="2">Uncharacterized protein</fullName>
    </submittedName>
</protein>
<dbReference type="AlphaFoldDB" id="A0ABD0RBF5"/>
<dbReference type="Proteomes" id="UP001529510">
    <property type="component" value="Unassembled WGS sequence"/>
</dbReference>
<feature type="region of interest" description="Disordered" evidence="1">
    <location>
        <begin position="30"/>
        <end position="90"/>
    </location>
</feature>
<evidence type="ECO:0000313" key="2">
    <source>
        <dbReference type="EMBL" id="KAL0195862.1"/>
    </source>
</evidence>
<sequence>TDNAIQGMLSMAGLLYQQASAGGDILQQHCNSSSDAWDSSEPCSAPRSPEEEDGSPGDEYSYRESSLSPPLHPSKRHAPNPTPISNQATK</sequence>
<feature type="non-terminal residue" evidence="2">
    <location>
        <position position="1"/>
    </location>
</feature>
<name>A0ABD0RBF5_CIRMR</name>
<evidence type="ECO:0000256" key="1">
    <source>
        <dbReference type="SAM" id="MobiDB-lite"/>
    </source>
</evidence>